<gene>
    <name evidence="2" type="ORF">ACFQZQ_12240</name>
</gene>
<sequence length="67" mass="7461">MTAAHDHPTQANAERRYAVTRADLPLSCPLPSMALWNSHPRVYLPIEAEGDVQCPYCGAHFVLEDRA</sequence>
<protein>
    <submittedName>
        <fullName evidence="2">Zinc-finger domain-containing protein</fullName>
    </submittedName>
</protein>
<name>A0ABW2YP92_9GAMM</name>
<dbReference type="GO" id="GO:0008270">
    <property type="term" value="F:zinc ion binding"/>
    <property type="evidence" value="ECO:0007669"/>
    <property type="project" value="UniProtKB-KW"/>
</dbReference>
<keyword evidence="2" id="KW-0863">Zinc-finger</keyword>
<comment type="caution">
    <text evidence="2">The sequence shown here is derived from an EMBL/GenBank/DDBJ whole genome shotgun (WGS) entry which is preliminary data.</text>
</comment>
<dbReference type="EMBL" id="JBHTIH010000007">
    <property type="protein sequence ID" value="MFD0740045.1"/>
    <property type="molecule type" value="Genomic_DNA"/>
</dbReference>
<keyword evidence="2" id="KW-0862">Zinc</keyword>
<evidence type="ECO:0000313" key="2">
    <source>
        <dbReference type="EMBL" id="MFD0740045.1"/>
    </source>
</evidence>
<accession>A0ABW2YP92</accession>
<dbReference type="Gene3D" id="2.60.260.40">
    <property type="entry name" value="q5lls5 like domains"/>
    <property type="match status" value="1"/>
</dbReference>
<organism evidence="2 3">
    <name type="scientific">Lysobacter koreensis</name>
    <dbReference type="NCBI Taxonomy" id="266122"/>
    <lineage>
        <taxon>Bacteria</taxon>
        <taxon>Pseudomonadati</taxon>
        <taxon>Pseudomonadota</taxon>
        <taxon>Gammaproteobacteria</taxon>
        <taxon>Lysobacterales</taxon>
        <taxon>Lysobacteraceae</taxon>
        <taxon>Lysobacter</taxon>
    </lineage>
</organism>
<reference evidence="3" key="1">
    <citation type="journal article" date="2019" name="Int. J. Syst. Evol. Microbiol.">
        <title>The Global Catalogue of Microorganisms (GCM) 10K type strain sequencing project: providing services to taxonomists for standard genome sequencing and annotation.</title>
        <authorList>
            <consortium name="The Broad Institute Genomics Platform"/>
            <consortium name="The Broad Institute Genome Sequencing Center for Infectious Disease"/>
            <person name="Wu L."/>
            <person name="Ma J."/>
        </authorList>
    </citation>
    <scope>NUCLEOTIDE SEQUENCE [LARGE SCALE GENOMIC DNA]</scope>
    <source>
        <strain evidence="3">CCUG 55491</strain>
    </source>
</reference>
<dbReference type="RefSeq" id="WP_386813107.1">
    <property type="nucleotide sequence ID" value="NZ_JBHTIH010000007.1"/>
</dbReference>
<keyword evidence="2" id="KW-0479">Metal-binding</keyword>
<dbReference type="InterPro" id="IPR019401">
    <property type="entry name" value="Znf_CHCC"/>
</dbReference>
<keyword evidence="3" id="KW-1185">Reference proteome</keyword>
<dbReference type="Proteomes" id="UP001597090">
    <property type="component" value="Unassembled WGS sequence"/>
</dbReference>
<evidence type="ECO:0000259" key="1">
    <source>
        <dbReference type="Pfam" id="PF10276"/>
    </source>
</evidence>
<feature type="domain" description="Zinc finger CHCC-type" evidence="1">
    <location>
        <begin position="38"/>
        <end position="61"/>
    </location>
</feature>
<evidence type="ECO:0000313" key="3">
    <source>
        <dbReference type="Proteomes" id="UP001597090"/>
    </source>
</evidence>
<proteinExistence type="predicted"/>
<dbReference type="Pfam" id="PF10276">
    <property type="entry name" value="zf-CHCC"/>
    <property type="match status" value="1"/>
</dbReference>